<dbReference type="Pfam" id="PF07811">
    <property type="entry name" value="TadE"/>
    <property type="match status" value="1"/>
</dbReference>
<dbReference type="eggNOG" id="COG4961">
    <property type="taxonomic scope" value="Bacteria"/>
</dbReference>
<feature type="domain" description="TadE-like" evidence="2">
    <location>
        <begin position="24"/>
        <end position="66"/>
    </location>
</feature>
<evidence type="ECO:0000313" key="3">
    <source>
        <dbReference type="EMBL" id="ABM06322.1"/>
    </source>
</evidence>
<dbReference type="Proteomes" id="UP000000637">
    <property type="component" value="Chromosome"/>
</dbReference>
<evidence type="ECO:0000259" key="2">
    <source>
        <dbReference type="Pfam" id="PF07811"/>
    </source>
</evidence>
<dbReference type="AlphaFoldDB" id="A1R8Q5"/>
<dbReference type="HOGENOM" id="CLU_122851_1_0_11"/>
<organism evidence="3 4">
    <name type="scientific">Paenarthrobacter aurescens (strain TC1)</name>
    <dbReference type="NCBI Taxonomy" id="290340"/>
    <lineage>
        <taxon>Bacteria</taxon>
        <taxon>Bacillati</taxon>
        <taxon>Actinomycetota</taxon>
        <taxon>Actinomycetes</taxon>
        <taxon>Micrococcales</taxon>
        <taxon>Micrococcaceae</taxon>
        <taxon>Paenarthrobacter</taxon>
    </lineage>
</organism>
<sequence length="149" mass="15456">MRSKGRKSKTLFNRKPSTAKSQSGAVAVEFALVLPIFLVLVLGIFEFGRAFNIQISLSEAAREAARYAAIHQSDSTYSVGDAQAAGVAAAPTVDLAPGDITVTSSGTSPCNVEVNISYSTPWMTGFPGLVPGMPAELDISGTGVMRCGG</sequence>
<dbReference type="InterPro" id="IPR012495">
    <property type="entry name" value="TadE-like_dom"/>
</dbReference>
<accession>A1R8Q5</accession>
<name>A1R8Q5_PAEAT</name>
<keyword evidence="1" id="KW-0472">Membrane</keyword>
<dbReference type="STRING" id="290340.AAur_2908"/>
<keyword evidence="1" id="KW-1133">Transmembrane helix</keyword>
<gene>
    <name evidence="3" type="ordered locus">AAur_2908</name>
</gene>
<dbReference type="OrthoDB" id="5190946at2"/>
<feature type="transmembrane region" description="Helical" evidence="1">
    <location>
        <begin position="21"/>
        <end position="45"/>
    </location>
</feature>
<reference evidence="3 4" key="1">
    <citation type="journal article" date="2006" name="PLoS Genet.">
        <title>Secrets of soil survival revealed by the genome sequence of Arthrobacter aurescens TC1.</title>
        <authorList>
            <person name="Mongodin E.F."/>
            <person name="Shapir N."/>
            <person name="Daugherty S.C."/>
            <person name="DeBoy R.T."/>
            <person name="Emerson J.B."/>
            <person name="Shvartzbeyn A."/>
            <person name="Radune D."/>
            <person name="Vamathevan J."/>
            <person name="Riggs F."/>
            <person name="Grinberg V."/>
            <person name="Khouri H."/>
            <person name="Wackett L.P."/>
            <person name="Nelson K.E."/>
            <person name="Sadowsky M.J."/>
        </authorList>
    </citation>
    <scope>NUCLEOTIDE SEQUENCE [LARGE SCALE GENOMIC DNA]</scope>
    <source>
        <strain evidence="3 4">TC1</strain>
    </source>
</reference>
<dbReference type="KEGG" id="aau:AAur_2908"/>
<evidence type="ECO:0000313" key="4">
    <source>
        <dbReference type="Proteomes" id="UP000000637"/>
    </source>
</evidence>
<dbReference type="EMBL" id="CP000474">
    <property type="protein sequence ID" value="ABM06322.1"/>
    <property type="molecule type" value="Genomic_DNA"/>
</dbReference>
<evidence type="ECO:0000256" key="1">
    <source>
        <dbReference type="SAM" id="Phobius"/>
    </source>
</evidence>
<dbReference type="RefSeq" id="WP_011775557.1">
    <property type="nucleotide sequence ID" value="NC_008711.1"/>
</dbReference>
<proteinExistence type="predicted"/>
<keyword evidence="1" id="KW-0812">Transmembrane</keyword>
<keyword evidence="4" id="KW-1185">Reference proteome</keyword>
<protein>
    <submittedName>
        <fullName evidence="3">TadE-like family protein</fullName>
    </submittedName>
</protein>